<reference evidence="2 3" key="1">
    <citation type="submission" date="2023-03" db="EMBL/GenBank/DDBJ databases">
        <title>High recombination rates correlate with genetic variation in Cardiocondyla obscurior ants.</title>
        <authorList>
            <person name="Errbii M."/>
        </authorList>
    </citation>
    <scope>NUCLEOTIDE SEQUENCE [LARGE SCALE GENOMIC DNA]</scope>
    <source>
        <strain evidence="2">Alpha-2009</strain>
        <tissue evidence="2">Whole body</tissue>
    </source>
</reference>
<protein>
    <submittedName>
        <fullName evidence="2">Uncharacterized protein</fullName>
    </submittedName>
</protein>
<comment type="caution">
    <text evidence="2">The sequence shown here is derived from an EMBL/GenBank/DDBJ whole genome shotgun (WGS) entry which is preliminary data.</text>
</comment>
<keyword evidence="1" id="KW-0472">Membrane</keyword>
<keyword evidence="1" id="KW-0812">Transmembrane</keyword>
<gene>
    <name evidence="2" type="ORF">PUN28_001215</name>
</gene>
<keyword evidence="3" id="KW-1185">Reference proteome</keyword>
<feature type="transmembrane region" description="Helical" evidence="1">
    <location>
        <begin position="21"/>
        <end position="39"/>
    </location>
</feature>
<evidence type="ECO:0000313" key="2">
    <source>
        <dbReference type="EMBL" id="KAL0134261.1"/>
    </source>
</evidence>
<evidence type="ECO:0000256" key="1">
    <source>
        <dbReference type="SAM" id="Phobius"/>
    </source>
</evidence>
<evidence type="ECO:0000313" key="3">
    <source>
        <dbReference type="Proteomes" id="UP001430953"/>
    </source>
</evidence>
<dbReference type="EMBL" id="JADYXP020000001">
    <property type="protein sequence ID" value="KAL0134261.1"/>
    <property type="molecule type" value="Genomic_DNA"/>
</dbReference>
<keyword evidence="1" id="KW-1133">Transmembrane helix</keyword>
<name>A0AAW2H3W1_9HYME</name>
<proteinExistence type="predicted"/>
<accession>A0AAW2H3W1</accession>
<dbReference type="Proteomes" id="UP001430953">
    <property type="component" value="Unassembled WGS sequence"/>
</dbReference>
<organism evidence="2 3">
    <name type="scientific">Cardiocondyla obscurior</name>
    <dbReference type="NCBI Taxonomy" id="286306"/>
    <lineage>
        <taxon>Eukaryota</taxon>
        <taxon>Metazoa</taxon>
        <taxon>Ecdysozoa</taxon>
        <taxon>Arthropoda</taxon>
        <taxon>Hexapoda</taxon>
        <taxon>Insecta</taxon>
        <taxon>Pterygota</taxon>
        <taxon>Neoptera</taxon>
        <taxon>Endopterygota</taxon>
        <taxon>Hymenoptera</taxon>
        <taxon>Apocrita</taxon>
        <taxon>Aculeata</taxon>
        <taxon>Formicoidea</taxon>
        <taxon>Formicidae</taxon>
        <taxon>Myrmicinae</taxon>
        <taxon>Cardiocondyla</taxon>
    </lineage>
</organism>
<sequence>MRKPNQRGVAIRKVSREYMQNVFPEGIVLVVYTLSLFSANRGLSLRQKA</sequence>
<dbReference type="AlphaFoldDB" id="A0AAW2H3W1"/>